<dbReference type="EC" id="4.2.1.9" evidence="2"/>
<keyword evidence="2" id="KW-0456">Lyase</keyword>
<dbReference type="Proteomes" id="UP001057134">
    <property type="component" value="Chromosome"/>
</dbReference>
<reference evidence="2" key="1">
    <citation type="submission" date="2018-02" db="EMBL/GenBank/DDBJ databases">
        <authorList>
            <person name="Kim S.-K."/>
            <person name="Jung H.-I."/>
            <person name="Lee S.-W."/>
        </authorList>
    </citation>
    <scope>NUCLEOTIDE SEQUENCE</scope>
    <source>
        <strain evidence="2">SK3146</strain>
    </source>
</reference>
<proteinExistence type="predicted"/>
<dbReference type="GO" id="GO:0004160">
    <property type="term" value="F:dihydroxy-acid dehydratase activity"/>
    <property type="evidence" value="ECO:0007669"/>
    <property type="project" value="UniProtKB-EC"/>
</dbReference>
<dbReference type="Pfam" id="PF24877">
    <property type="entry name" value="ILV_EDD_C"/>
    <property type="match status" value="1"/>
</dbReference>
<evidence type="ECO:0000313" key="2">
    <source>
        <dbReference type="EMBL" id="UQZ81447.1"/>
    </source>
</evidence>
<dbReference type="EMBL" id="CP027059">
    <property type="protein sequence ID" value="UQZ81447.1"/>
    <property type="molecule type" value="Genomic_DNA"/>
</dbReference>
<gene>
    <name evidence="2" type="primary">ilvD_1</name>
    <name evidence="2" type="ORF">SK3146_00603</name>
</gene>
<evidence type="ECO:0000313" key="3">
    <source>
        <dbReference type="Proteomes" id="UP001057134"/>
    </source>
</evidence>
<reference evidence="2" key="2">
    <citation type="journal article" date="2021" name="J Anim Sci Technol">
        <title>Complete genome sequence of Paenibacillus konkukensis sp. nov. SK3146 as a potential probiotic strain.</title>
        <authorList>
            <person name="Jung H.I."/>
            <person name="Park S."/>
            <person name="Niu K.M."/>
            <person name="Lee S.W."/>
            <person name="Kothari D."/>
            <person name="Yi K.J."/>
            <person name="Kim S.K."/>
        </authorList>
    </citation>
    <scope>NUCLEOTIDE SEQUENCE</scope>
    <source>
        <strain evidence="2">SK3146</strain>
    </source>
</reference>
<evidence type="ECO:0000259" key="1">
    <source>
        <dbReference type="Pfam" id="PF24877"/>
    </source>
</evidence>
<sequence length="57" mass="6515">MLEIDLVRRSIELLVSDEEMERRRASWNGFEPKVKDGYLARYSKLVTSASTGGVLKI</sequence>
<protein>
    <submittedName>
        <fullName evidence="2">Dihydroxy-acid dehydratase</fullName>
        <ecNumber evidence="2">4.2.1.9</ecNumber>
    </submittedName>
</protein>
<feature type="domain" description="Dihydroxy-acid/6-phosphogluconate dehydratase C-terminal" evidence="1">
    <location>
        <begin position="2"/>
        <end position="52"/>
    </location>
</feature>
<dbReference type="SUPFAM" id="SSF52016">
    <property type="entry name" value="LeuD/IlvD-like"/>
    <property type="match status" value="1"/>
</dbReference>
<dbReference type="InterPro" id="IPR056740">
    <property type="entry name" value="ILV_EDD_C"/>
</dbReference>
<name>A0ABY4RGE8_9BACL</name>
<accession>A0ABY4RGE8</accession>
<keyword evidence="3" id="KW-1185">Reference proteome</keyword>
<organism evidence="2 3">
    <name type="scientific">Paenibacillus konkukensis</name>
    <dbReference type="NCBI Taxonomy" id="2020716"/>
    <lineage>
        <taxon>Bacteria</taxon>
        <taxon>Bacillati</taxon>
        <taxon>Bacillota</taxon>
        <taxon>Bacilli</taxon>
        <taxon>Bacillales</taxon>
        <taxon>Paenibacillaceae</taxon>
        <taxon>Paenibacillus</taxon>
    </lineage>
</organism>